<dbReference type="SUPFAM" id="SSF51695">
    <property type="entry name" value="PLC-like phosphodiesterases"/>
    <property type="match status" value="1"/>
</dbReference>
<dbReference type="InterPro" id="IPR030395">
    <property type="entry name" value="GP_PDE_dom"/>
</dbReference>
<keyword evidence="6" id="KW-1185">Reference proteome</keyword>
<dbReference type="InterPro" id="IPR057506">
    <property type="entry name" value="C2_GPCPD1"/>
</dbReference>
<dbReference type="InterPro" id="IPR051578">
    <property type="entry name" value="GDPD"/>
</dbReference>
<dbReference type="EMBL" id="BLJY01000008">
    <property type="protein sequence ID" value="GFF18616.1"/>
    <property type="molecule type" value="Genomic_DNA"/>
</dbReference>
<dbReference type="Gene3D" id="1.25.40.20">
    <property type="entry name" value="Ankyrin repeat-containing domain"/>
    <property type="match status" value="1"/>
</dbReference>
<dbReference type="GO" id="GO:0047389">
    <property type="term" value="F:glycerophosphocholine phosphodiesterase activity"/>
    <property type="evidence" value="ECO:0007669"/>
    <property type="project" value="TreeGrafter"/>
</dbReference>
<dbReference type="PANTHER" id="PTHR22958">
    <property type="entry name" value="GLYCEROPHOSPHORYL DIESTER PHOSPHODIESTERASE"/>
    <property type="match status" value="1"/>
</dbReference>
<dbReference type="SUPFAM" id="SSF48403">
    <property type="entry name" value="Ankyrin repeat"/>
    <property type="match status" value="1"/>
</dbReference>
<name>A0A5M3Z747_ASPTE</name>
<dbReference type="GO" id="GO:0046475">
    <property type="term" value="P:glycerophospholipid catabolic process"/>
    <property type="evidence" value="ECO:0007669"/>
    <property type="project" value="TreeGrafter"/>
</dbReference>
<dbReference type="PANTHER" id="PTHR22958:SF23">
    <property type="entry name" value="DEPENDENT KINASE INHIBITOR PHO81, PUTATIVE (AFU_ORTHOLOGUE AFUA_4G06020)-RELATED"/>
    <property type="match status" value="1"/>
</dbReference>
<evidence type="ECO:0000313" key="5">
    <source>
        <dbReference type="EMBL" id="GFF18616.1"/>
    </source>
</evidence>
<evidence type="ECO:0000256" key="2">
    <source>
        <dbReference type="ARBA" id="ARBA00022801"/>
    </source>
</evidence>
<dbReference type="CDD" id="cd14483">
    <property type="entry name" value="SPX_PHO81_NUC-2_like"/>
    <property type="match status" value="1"/>
</dbReference>
<protein>
    <submittedName>
        <fullName evidence="5">Ankyrin repeat protein nuc-2</fullName>
    </submittedName>
</protein>
<reference evidence="5 6" key="1">
    <citation type="submission" date="2020-01" db="EMBL/GenBank/DDBJ databases">
        <title>Aspergillus terreus IFO 6365 whole genome shotgun sequence.</title>
        <authorList>
            <person name="Kanamasa S."/>
            <person name="Takahashi H."/>
        </authorList>
    </citation>
    <scope>NUCLEOTIDE SEQUENCE [LARGE SCALE GENOMIC DNA]</scope>
    <source>
        <strain evidence="5 6">IFO 6365</strain>
    </source>
</reference>
<dbReference type="PROSITE" id="PS50088">
    <property type="entry name" value="ANK_REPEAT"/>
    <property type="match status" value="3"/>
</dbReference>
<dbReference type="InterPro" id="IPR036770">
    <property type="entry name" value="Ankyrin_rpt-contain_sf"/>
</dbReference>
<dbReference type="PROSITE" id="PS50297">
    <property type="entry name" value="ANK_REP_REGION"/>
    <property type="match status" value="1"/>
</dbReference>
<sequence>MEVHQKIKLDTFDIGGRWLARRRERGRTDCDDWAGRSLPSLACKAPFFQSSSLDRLLESRFSPKSAAAFRFPSRRSVGPAISFLQLADALHPSRGSSLVLRSTPRSPSELLPPRPILPTEKFGKQIQRRQLDLPEYAASFVNYKALKKVRLCDSHATDYRGQADSRQLIKQLSATPTIPAQSAAGEPQNVPEAQAALRANKEVFFFRLEREIEKVNAFYLQKEAEFSLRLRTLVDKKRVIQSRAVTNSKAPANFVALFEGFQQFDGDLNKLQQFVEINETAMSKILKKWDKTSKSRMKELYLHRAVEVQPCFNRDVLRDLSDRATTARLELEAWAEGENIQFDAARPADRMVVQSFGPDEDDLDMQILQSATTGNLQTLREWTAKLQSSPDARDRATRTFLAAINEFSDDVLQVLLESGLVDVYAEDDINERNCLHESAISGREFVFKAGLAAGVDISRSDVYGRIPLHYACMHGRVEMVRELLAAGPHTVDMMDHDNFTPLIHSIVKNQLACAEQVLCNNARIDPASESDHIPLNLACQHGSLPIVKMLLERRAKVLPDAEGLYPQHMVARASQSPQLLLLLKQHGADLNQRDKLYQWTPLFHAASEGCVDCLRTLLELGVDSDAIDEKGLAAMYYAAWEGHLECMLLLWAERAKSKPPQRPLDIMNGLKLQGPGATVDSQMTDFAAPDSMDTADGIPDLELPPPIIPLRRYGHNFLDKKVFVQILFEPGSAGSILFDQAGRHPAARLTISSKLSDLIPRTVMLPIQEDSRIISFQIDNLETFAVDFEIFPTFGSKVIAKTVALPVVFKAEDSSTGSCCLPLFDPRLRSIGQLRFGFQVIKPYHGDPLEITHFATYWKATSAVDSEHNGLVTGSSLTGDHVQLFVQLTQDGVPILHPRFTVDHHGIEIPVCHLTLAQFRAIGAEGGVDRSEMIQFLQTRAVEDLAQAHRVLATSFLSLKEVFQHLPLGVNVNLSILYPSAAEERALNMTSLLDVNSFADAILTDVFDHARVARENSPDFMRSVVFTSYNPNICIALNWKQPNYPILLCNDLGQIRDLARDVGSLPDIDSSGRASMSIKESARIAQSNNFMGLICRSSLLNVVPALVETIKELGLVLVADTSDEVESPEQKDALTATDTMGVAEWAYRMPDGVNGVMKANGILRFNDTIDM</sequence>
<dbReference type="InterPro" id="IPR017946">
    <property type="entry name" value="PLC-like_Pdiesterase_TIM-brl"/>
</dbReference>
<dbReference type="VEuPathDB" id="FungiDB:ATEG_06821"/>
<dbReference type="Proteomes" id="UP000452235">
    <property type="component" value="Unassembled WGS sequence"/>
</dbReference>
<comment type="caution">
    <text evidence="5">The sequence shown here is derived from an EMBL/GenBank/DDBJ whole genome shotgun (WGS) entry which is preliminary data.</text>
</comment>
<keyword evidence="1" id="KW-0677">Repeat</keyword>
<dbReference type="AlphaFoldDB" id="A0A5M3Z747"/>
<keyword evidence="2" id="KW-0378">Hydrolase</keyword>
<evidence type="ECO:0000313" key="6">
    <source>
        <dbReference type="Proteomes" id="UP000452235"/>
    </source>
</evidence>
<feature type="compositionally biased region" description="Low complexity" evidence="4">
    <location>
        <begin position="100"/>
        <end position="109"/>
    </location>
</feature>
<dbReference type="Pfam" id="PF25329">
    <property type="entry name" value="C2_GDE1"/>
    <property type="match status" value="1"/>
</dbReference>
<evidence type="ECO:0000256" key="3">
    <source>
        <dbReference type="ARBA" id="ARBA00023043"/>
    </source>
</evidence>
<evidence type="ECO:0000256" key="1">
    <source>
        <dbReference type="ARBA" id="ARBA00022737"/>
    </source>
</evidence>
<keyword evidence="3" id="KW-0040">ANK repeat</keyword>
<dbReference type="Pfam" id="PF03105">
    <property type="entry name" value="SPX"/>
    <property type="match status" value="1"/>
</dbReference>
<dbReference type="InterPro" id="IPR004331">
    <property type="entry name" value="SPX_dom"/>
</dbReference>
<dbReference type="InterPro" id="IPR002110">
    <property type="entry name" value="Ankyrin_rpt"/>
</dbReference>
<evidence type="ECO:0000256" key="4">
    <source>
        <dbReference type="SAM" id="MobiDB-lite"/>
    </source>
</evidence>
<feature type="region of interest" description="Disordered" evidence="4">
    <location>
        <begin position="96"/>
        <end position="117"/>
    </location>
</feature>
<dbReference type="SMART" id="SM00248">
    <property type="entry name" value="ANK"/>
    <property type="match status" value="8"/>
</dbReference>
<organism evidence="5 6">
    <name type="scientific">Aspergillus terreus</name>
    <dbReference type="NCBI Taxonomy" id="33178"/>
    <lineage>
        <taxon>Eukaryota</taxon>
        <taxon>Fungi</taxon>
        <taxon>Dikarya</taxon>
        <taxon>Ascomycota</taxon>
        <taxon>Pezizomycotina</taxon>
        <taxon>Eurotiomycetes</taxon>
        <taxon>Eurotiomycetidae</taxon>
        <taxon>Eurotiales</taxon>
        <taxon>Aspergillaceae</taxon>
        <taxon>Aspergillus</taxon>
        <taxon>Aspergillus subgen. Circumdati</taxon>
    </lineage>
</organism>
<dbReference type="Pfam" id="PF03009">
    <property type="entry name" value="GDPD"/>
    <property type="match status" value="1"/>
</dbReference>
<dbReference type="Gene3D" id="3.20.20.190">
    <property type="entry name" value="Phosphatidylinositol (PI) phosphodiesterase"/>
    <property type="match status" value="1"/>
</dbReference>
<dbReference type="PROSITE" id="PS51704">
    <property type="entry name" value="GP_PDE"/>
    <property type="match status" value="1"/>
</dbReference>
<dbReference type="OrthoDB" id="1577640at2759"/>
<dbReference type="PROSITE" id="PS51382">
    <property type="entry name" value="SPX"/>
    <property type="match status" value="1"/>
</dbReference>
<dbReference type="Pfam" id="PF12796">
    <property type="entry name" value="Ank_2"/>
    <property type="match status" value="3"/>
</dbReference>
<gene>
    <name evidence="5" type="ORF">ATEIFO6365_0008056000</name>
</gene>
<accession>A0A5M3Z747</accession>
<proteinExistence type="predicted"/>